<dbReference type="Proteomes" id="UP000067434">
    <property type="component" value="Chromosome"/>
</dbReference>
<gene>
    <name evidence="3" type="ORF">MA03_06305</name>
</gene>
<evidence type="ECO:0000313" key="3">
    <source>
        <dbReference type="EMBL" id="AKG38936.1"/>
    </source>
</evidence>
<dbReference type="SUPFAM" id="SSF54909">
    <property type="entry name" value="Dimeric alpha+beta barrel"/>
    <property type="match status" value="1"/>
</dbReference>
<sequence length="78" mass="8781">MVKGYILVITKPGKEYEVAREILKMPFVDDVDVTYGLWDLVVRVNAPSFPELDKVIMTIRSLKDIEQTATLVSQEPGA</sequence>
<dbReference type="Pfam" id="PF01037">
    <property type="entry name" value="AsnC_trans_reg"/>
    <property type="match status" value="1"/>
</dbReference>
<organism evidence="3 4">
    <name type="scientific">Infirmifilum uzonense</name>
    <dbReference type="NCBI Taxonomy" id="1550241"/>
    <lineage>
        <taxon>Archaea</taxon>
        <taxon>Thermoproteota</taxon>
        <taxon>Thermoprotei</taxon>
        <taxon>Thermofilales</taxon>
        <taxon>Thermofilaceae</taxon>
        <taxon>Infirmifilum</taxon>
    </lineage>
</organism>
<dbReference type="Gene3D" id="3.30.70.920">
    <property type="match status" value="1"/>
</dbReference>
<dbReference type="InterPro" id="IPR019887">
    <property type="entry name" value="Tscrpt_reg_AsnC/Lrp_C"/>
</dbReference>
<feature type="domain" description="Transcription regulator AsnC/Lrp ligand binding" evidence="2">
    <location>
        <begin position="6"/>
        <end position="74"/>
    </location>
</feature>
<dbReference type="RefSeq" id="WP_052884449.1">
    <property type="nucleotide sequence ID" value="NZ_CP009961.1"/>
</dbReference>
<evidence type="ECO:0000313" key="4">
    <source>
        <dbReference type="Proteomes" id="UP000067434"/>
    </source>
</evidence>
<keyword evidence="4" id="KW-1185">Reference proteome</keyword>
<dbReference type="InterPro" id="IPR011008">
    <property type="entry name" value="Dimeric_a/b-barrel"/>
</dbReference>
<dbReference type="HOGENOM" id="CLU_170329_1_3_2"/>
<protein>
    <recommendedName>
        <fullName evidence="2">Transcription regulator AsnC/Lrp ligand binding domain-containing protein</fullName>
    </recommendedName>
</protein>
<evidence type="ECO:0000259" key="2">
    <source>
        <dbReference type="Pfam" id="PF01037"/>
    </source>
</evidence>
<reference evidence="3 4" key="1">
    <citation type="journal article" date="2015" name="Stand. Genomic Sci.">
        <title>Complete genome sequence of and proposal of Thermofilum uzonense sp. nov. a novel hyperthermophilic crenarchaeon and emended description of the genus Thermofilum.</title>
        <authorList>
            <person name="Toshchakov S.V."/>
            <person name="Korzhenkov A.A."/>
            <person name="Samarov N.I."/>
            <person name="Mazunin I.O."/>
            <person name="Mozhey O.I."/>
            <person name="Shmyr I.S."/>
            <person name="Derbikova K.S."/>
            <person name="Taranov E.A."/>
            <person name="Dominova I.N."/>
            <person name="Bonch-Osmolovskaya E.A."/>
            <person name="Patrushev M.V."/>
            <person name="Podosokorskaya O.A."/>
            <person name="Kublanov I.V."/>
        </authorList>
    </citation>
    <scope>NUCLEOTIDE SEQUENCE [LARGE SCALE GENOMIC DNA]</scope>
    <source>
        <strain evidence="3 4">1807-2</strain>
    </source>
</reference>
<dbReference type="STRING" id="1550241.MA03_06305"/>
<dbReference type="GeneID" id="25401826"/>
<dbReference type="KEGG" id="thf:MA03_06305"/>
<name>A0A0F7CL78_9CREN</name>
<proteinExistence type="predicted"/>
<accession>A0A0F7CL78</accession>
<dbReference type="AlphaFoldDB" id="A0A0F7CL78"/>
<dbReference type="OrthoDB" id="8136at2157"/>
<dbReference type="PATRIC" id="fig|1550241.5.peg.1309"/>
<evidence type="ECO:0000256" key="1">
    <source>
        <dbReference type="ARBA" id="ARBA00029440"/>
    </source>
</evidence>
<dbReference type="EMBL" id="CP009961">
    <property type="protein sequence ID" value="AKG38936.1"/>
    <property type="molecule type" value="Genomic_DNA"/>
</dbReference>
<comment type="pathway">
    <text evidence="1">Amino-acid biosynthesis.</text>
</comment>